<accession>A0A3P1V585</accession>
<feature type="chain" id="PRO_5018208585" evidence="8">
    <location>
        <begin position="39"/>
        <end position="1304"/>
    </location>
</feature>
<feature type="compositionally biased region" description="Pro residues" evidence="6">
    <location>
        <begin position="1238"/>
        <end position="1261"/>
    </location>
</feature>
<dbReference type="Pfam" id="PF19407">
    <property type="entry name" value="DUF5979"/>
    <property type="match status" value="8"/>
</dbReference>
<feature type="domain" description="DUF5979" evidence="9">
    <location>
        <begin position="1144"/>
        <end position="1236"/>
    </location>
</feature>
<keyword evidence="5" id="KW-0572">Peptidoglycan-anchor</keyword>
<dbReference type="InterPro" id="IPR008966">
    <property type="entry name" value="Adhesion_dom_sf"/>
</dbReference>
<dbReference type="Gene3D" id="2.60.40.1140">
    <property type="entry name" value="Collagen-binding surface protein Cna, B-type domain"/>
    <property type="match status" value="1"/>
</dbReference>
<dbReference type="Gene3D" id="2.60.40.1280">
    <property type="match status" value="1"/>
</dbReference>
<dbReference type="InterPro" id="IPR057686">
    <property type="entry name" value="DUF7926"/>
</dbReference>
<evidence type="ECO:0000256" key="8">
    <source>
        <dbReference type="SAM" id="SignalP"/>
    </source>
</evidence>
<evidence type="ECO:0000256" key="6">
    <source>
        <dbReference type="SAM" id="MobiDB-lite"/>
    </source>
</evidence>
<feature type="domain" description="DUF5979" evidence="9">
    <location>
        <begin position="381"/>
        <end position="506"/>
    </location>
</feature>
<evidence type="ECO:0000256" key="1">
    <source>
        <dbReference type="ARBA" id="ARBA00004191"/>
    </source>
</evidence>
<feature type="domain" description="DUF7926" evidence="10">
    <location>
        <begin position="198"/>
        <end position="377"/>
    </location>
</feature>
<reference evidence="11 12" key="1">
    <citation type="submission" date="2018-11" db="EMBL/GenBank/DDBJ databases">
        <title>Genomes From Bacteria Associated with the Canine Oral Cavity: a Test Case for Automated Genome-Based Taxonomic Assignment.</title>
        <authorList>
            <person name="Coil D.A."/>
            <person name="Jospin G."/>
            <person name="Darling A.E."/>
            <person name="Wallis C."/>
            <person name="Davis I.J."/>
            <person name="Harris S."/>
            <person name="Eisen J.A."/>
            <person name="Holcombe L.J."/>
            <person name="O'Flynn C."/>
        </authorList>
    </citation>
    <scope>NUCLEOTIDE SEQUENCE [LARGE SCALE GENOMIC DNA]</scope>
    <source>
        <strain evidence="11 12">OH5050</strain>
    </source>
</reference>
<feature type="domain" description="DUF5979" evidence="9">
    <location>
        <begin position="515"/>
        <end position="618"/>
    </location>
</feature>
<dbReference type="OrthoDB" id="3263604at2"/>
<keyword evidence="7" id="KW-0812">Transmembrane</keyword>
<keyword evidence="3" id="KW-0964">Secreted</keyword>
<gene>
    <name evidence="11" type="ORF">EII10_06585</name>
</gene>
<feature type="domain" description="DUF5979" evidence="9">
    <location>
        <begin position="925"/>
        <end position="1033"/>
    </location>
</feature>
<dbReference type="RefSeq" id="WP_124933711.1">
    <property type="nucleotide sequence ID" value="NZ_RQZC01000008.1"/>
</dbReference>
<evidence type="ECO:0000313" key="12">
    <source>
        <dbReference type="Proteomes" id="UP000271272"/>
    </source>
</evidence>
<dbReference type="Gene3D" id="2.60.40.740">
    <property type="match status" value="1"/>
</dbReference>
<evidence type="ECO:0000256" key="3">
    <source>
        <dbReference type="ARBA" id="ARBA00022525"/>
    </source>
</evidence>
<feature type="domain" description="DUF5979" evidence="9">
    <location>
        <begin position="624"/>
        <end position="717"/>
    </location>
</feature>
<evidence type="ECO:0000256" key="7">
    <source>
        <dbReference type="SAM" id="Phobius"/>
    </source>
</evidence>
<keyword evidence="7" id="KW-0472">Membrane</keyword>
<evidence type="ECO:0000256" key="4">
    <source>
        <dbReference type="ARBA" id="ARBA00022729"/>
    </source>
</evidence>
<feature type="compositionally biased region" description="Low complexity" evidence="6">
    <location>
        <begin position="1262"/>
        <end position="1272"/>
    </location>
</feature>
<dbReference type="EMBL" id="RQZC01000008">
    <property type="protein sequence ID" value="RRD29329.1"/>
    <property type="molecule type" value="Genomic_DNA"/>
</dbReference>
<evidence type="ECO:0000259" key="10">
    <source>
        <dbReference type="Pfam" id="PF25548"/>
    </source>
</evidence>
<proteinExistence type="predicted"/>
<evidence type="ECO:0000256" key="2">
    <source>
        <dbReference type="ARBA" id="ARBA00022512"/>
    </source>
</evidence>
<evidence type="ECO:0000259" key="9">
    <source>
        <dbReference type="Pfam" id="PF19407"/>
    </source>
</evidence>
<keyword evidence="2" id="KW-0134">Cell wall</keyword>
<protein>
    <submittedName>
        <fullName evidence="11">Peptidase</fullName>
    </submittedName>
</protein>
<feature type="domain" description="DUF5979" evidence="9">
    <location>
        <begin position="723"/>
        <end position="817"/>
    </location>
</feature>
<dbReference type="GO" id="GO:0007155">
    <property type="term" value="P:cell adhesion"/>
    <property type="evidence" value="ECO:0007669"/>
    <property type="project" value="InterPro"/>
</dbReference>
<feature type="transmembrane region" description="Helical" evidence="7">
    <location>
        <begin position="1279"/>
        <end position="1299"/>
    </location>
</feature>
<dbReference type="SUPFAM" id="SSF49401">
    <property type="entry name" value="Bacterial adhesins"/>
    <property type="match status" value="1"/>
</dbReference>
<feature type="domain" description="DUF5979" evidence="9">
    <location>
        <begin position="1039"/>
        <end position="1138"/>
    </location>
</feature>
<comment type="caution">
    <text evidence="11">The sequence shown here is derived from an EMBL/GenBank/DDBJ whole genome shotgun (WGS) entry which is preliminary data.</text>
</comment>
<comment type="subcellular location">
    <subcellularLocation>
        <location evidence="1">Secreted</location>
        <location evidence="1">Cell wall</location>
    </subcellularLocation>
</comment>
<organism evidence="11 12">
    <name type="scientific">Actinomyces bowdenii</name>
    <dbReference type="NCBI Taxonomy" id="131109"/>
    <lineage>
        <taxon>Bacteria</taxon>
        <taxon>Bacillati</taxon>
        <taxon>Actinomycetota</taxon>
        <taxon>Actinomycetes</taxon>
        <taxon>Actinomycetales</taxon>
        <taxon>Actinomycetaceae</taxon>
        <taxon>Actinomyces</taxon>
    </lineage>
</organism>
<feature type="signal peptide" evidence="8">
    <location>
        <begin position="1"/>
        <end position="38"/>
    </location>
</feature>
<keyword evidence="12" id="KW-1185">Reference proteome</keyword>
<dbReference type="Pfam" id="PF25548">
    <property type="entry name" value="DUF7926"/>
    <property type="match status" value="1"/>
</dbReference>
<name>A0A3P1V585_9ACTO</name>
<dbReference type="InterPro" id="IPR011252">
    <property type="entry name" value="Fibrogen-bd_dom1"/>
</dbReference>
<sequence>MLVFADRGSPMPGLRLAVALLALPALLLGLLAPLQAHAAINQGIVVKDLALIKSDREGNNGTGALTTQDVAKLSYSWDATGTTVNPGDSFSIDLGAHFKNLEGPKTVPMSLPYNGVQTEIGSCALTERTMECTFSEKVTELKNAGFTGFKGSSEALLLITQTTTAEEVDMTVNGNQTVKVDLPGTGGIKDAPKTVYTPFKLSKISAVITSASSSVVWEVNFGSDYIKEQLAGGANPIVADGTTRQTITITDTLGPGMVFNTDPSKWNLMMRNSAAEPDLPGAPLTNAAGKDISAKYGDFDMDVDIQGQVATITITGPFAAQSNYKVSYPVTFTSQNGKATAGVQYKNSASLNDSGAQGEFTRSYTDSFKVNVQMEAGFGGFEVVKGLAGTGVDAVDVANTTLPVAVDYTLPGPASGYAGWQAPGTLNPDGISGTATLDVRVGRTNTFQGTFPQGTTITLTEDTGRAAPAPEGYTWGEPVFTVGKTETNRLTIADRVSTKVTLTNTAEIVQVSGTFQVSKTATGVEPPPIEGVPGVESHDFPFSYTCSDGQSGTITPKGDGVAVQADKTFPVGTTCTLSEDTGAAAIDGYTLNPPADQTVTIKDPAEPVVTAAFVNAYTRNEGTFTIAKTVQGGPADAATGTFSFDYICDTGEAGTLEVPAGSATTSPWIAAGATCTLSENADSAAREGYAVASVLSQDRVTIATKRDVTVTATNTYTRDTGAFSIAKTVEGGAPDFAKGSFTFAYSCTGGIEGELTVPGDGTVVTSPRIPAGASCTLTEDAASAAREGYAVASTLSQDSVTIAKNQTAAVTATNTYTRETGTFAVKKAVEGDYTPTGDDKVAVGYTCDDPEATTGSLEVAMGGPAVSGPSLPTGTSCTLTEDPASAHRDGFAVATAYSAPTVTIVKDQAPEVVVTNTYTRLTGGFSVSKTVEGDGAALAADKEFTFTYTCTDAATGKAGQPQELTLKAGQTKQVSDVPTGSCTLSEAQAGVENTSWTGSLAVNGKPVTGNEAAFDITGAADAAVAVSATNTYTLDRGTFSVAKEVAGDGAEEHKAKTFTFDYSCTSVEGEPKGEIQVPGDGSAAESGLQLPIGATCEVTERPASAQVEGYDVATPEAQSLTIEEKGTTKKLSFTNTYTRHMGSFSVAKQVTGAQVGDKEFTFTYTCTNGETGTLPVKADGQAVEGPKVPVGTECTITEDKASAGLEGYTLTAPADQAVTISKKDAVEATTFTNVYAEVPPPADPTPTPTPTPGAPSSPGEPAPSTSPAASGPSLARTGISVGLPIAVALAAIIGGAILIRRRKA</sequence>
<dbReference type="InterPro" id="IPR046022">
    <property type="entry name" value="DUF5979"/>
</dbReference>
<evidence type="ECO:0000313" key="11">
    <source>
        <dbReference type="EMBL" id="RRD29329.1"/>
    </source>
</evidence>
<keyword evidence="7" id="KW-1133">Transmembrane helix</keyword>
<keyword evidence="4 8" id="KW-0732">Signal</keyword>
<evidence type="ECO:0000256" key="5">
    <source>
        <dbReference type="ARBA" id="ARBA00023088"/>
    </source>
</evidence>
<dbReference type="Proteomes" id="UP000271272">
    <property type="component" value="Unassembled WGS sequence"/>
</dbReference>
<feature type="region of interest" description="Disordered" evidence="6">
    <location>
        <begin position="1236"/>
        <end position="1272"/>
    </location>
</feature>
<feature type="domain" description="DUF5979" evidence="9">
    <location>
        <begin position="823"/>
        <end position="919"/>
    </location>
</feature>